<sequence>MRRCSVDSPTDKFLSCRVNTCITERMFETLQDYGYNTIKKAHKVVDQRGAATHHLPGRASKVRHHLQALSGARLNP</sequence>
<dbReference type="EMBL" id="JAWDGP010006556">
    <property type="protein sequence ID" value="KAK3739066.1"/>
    <property type="molecule type" value="Genomic_DNA"/>
</dbReference>
<comment type="caution">
    <text evidence="2">The sequence shown here is derived from an EMBL/GenBank/DDBJ whole genome shotgun (WGS) entry which is preliminary data.</text>
</comment>
<proteinExistence type="predicted"/>
<gene>
    <name evidence="2" type="ORF">RRG08_025155</name>
</gene>
<feature type="region of interest" description="Disordered" evidence="1">
    <location>
        <begin position="53"/>
        <end position="76"/>
    </location>
</feature>
<accession>A0AAE0YCE4</accession>
<organism evidence="2 3">
    <name type="scientific">Elysia crispata</name>
    <name type="common">lettuce slug</name>
    <dbReference type="NCBI Taxonomy" id="231223"/>
    <lineage>
        <taxon>Eukaryota</taxon>
        <taxon>Metazoa</taxon>
        <taxon>Spiralia</taxon>
        <taxon>Lophotrochozoa</taxon>
        <taxon>Mollusca</taxon>
        <taxon>Gastropoda</taxon>
        <taxon>Heterobranchia</taxon>
        <taxon>Euthyneura</taxon>
        <taxon>Panpulmonata</taxon>
        <taxon>Sacoglossa</taxon>
        <taxon>Placobranchoidea</taxon>
        <taxon>Plakobranchidae</taxon>
        <taxon>Elysia</taxon>
    </lineage>
</organism>
<evidence type="ECO:0000313" key="3">
    <source>
        <dbReference type="Proteomes" id="UP001283361"/>
    </source>
</evidence>
<dbReference type="AlphaFoldDB" id="A0AAE0YCE4"/>
<evidence type="ECO:0000313" key="2">
    <source>
        <dbReference type="EMBL" id="KAK3739066.1"/>
    </source>
</evidence>
<name>A0AAE0YCE4_9GAST</name>
<evidence type="ECO:0000256" key="1">
    <source>
        <dbReference type="SAM" id="MobiDB-lite"/>
    </source>
</evidence>
<reference evidence="2" key="1">
    <citation type="journal article" date="2023" name="G3 (Bethesda)">
        <title>A reference genome for the long-term kleptoplast-retaining sea slug Elysia crispata morphotype clarki.</title>
        <authorList>
            <person name="Eastman K.E."/>
            <person name="Pendleton A.L."/>
            <person name="Shaikh M.A."/>
            <person name="Suttiyut T."/>
            <person name="Ogas R."/>
            <person name="Tomko P."/>
            <person name="Gavelis G."/>
            <person name="Widhalm J.R."/>
            <person name="Wisecaver J.H."/>
        </authorList>
    </citation>
    <scope>NUCLEOTIDE SEQUENCE</scope>
    <source>
        <strain evidence="2">ECLA1</strain>
    </source>
</reference>
<keyword evidence="3" id="KW-1185">Reference proteome</keyword>
<dbReference type="Proteomes" id="UP001283361">
    <property type="component" value="Unassembled WGS sequence"/>
</dbReference>
<protein>
    <submittedName>
        <fullName evidence="2">Uncharacterized protein</fullName>
    </submittedName>
</protein>